<keyword evidence="7 9" id="KW-0472">Membrane</keyword>
<dbReference type="PANTHER" id="PTHR23292">
    <property type="entry name" value="LIPOPOLYSACCHARIDE-INDUCED TUMOR NECROSIS FACTOR-ALPHA FACTOR"/>
    <property type="match status" value="1"/>
</dbReference>
<keyword evidence="5" id="KW-0479">Metal-binding</keyword>
<dbReference type="Pfam" id="PF10601">
    <property type="entry name" value="zf-LITAF-like"/>
    <property type="match status" value="1"/>
</dbReference>
<keyword evidence="9" id="KW-1133">Transmembrane helix</keyword>
<feature type="compositionally biased region" description="Basic and acidic residues" evidence="8">
    <location>
        <begin position="101"/>
        <end position="112"/>
    </location>
</feature>
<sequence>MDANEGHSNQGTNDNNVETAVYDGSTDVSIDTYRGIVQFNPPATEVTTTQAVNSDEESHVTPVESEVPHQNLNEVVINVEGESRDPNQDNDDKDFLPSYEESQREHEYRDGELPPPYVNSLPMDSEQPSAISTAPSNHRRRRRTVVSYGDFPTRTRCKNCGQEVVTRLRHVPGTLTFVMMILILLIGGVFFCCLIPLCIHGLMDVQHRCPECNTVLGYYHRLG</sequence>
<evidence type="ECO:0000313" key="12">
    <source>
        <dbReference type="Proteomes" id="UP001152320"/>
    </source>
</evidence>
<evidence type="ECO:0000313" key="11">
    <source>
        <dbReference type="EMBL" id="KAJ8033087.1"/>
    </source>
</evidence>
<reference evidence="11" key="1">
    <citation type="submission" date="2021-10" db="EMBL/GenBank/DDBJ databases">
        <title>Tropical sea cucumber genome reveals ecological adaptation and Cuvierian tubules defense mechanism.</title>
        <authorList>
            <person name="Chen T."/>
        </authorList>
    </citation>
    <scope>NUCLEOTIDE SEQUENCE</scope>
    <source>
        <strain evidence="11">Nanhai2018</strain>
        <tissue evidence="11">Muscle</tissue>
    </source>
</reference>
<evidence type="ECO:0000256" key="9">
    <source>
        <dbReference type="SAM" id="Phobius"/>
    </source>
</evidence>
<keyword evidence="12" id="KW-1185">Reference proteome</keyword>
<evidence type="ECO:0000256" key="6">
    <source>
        <dbReference type="ARBA" id="ARBA00022833"/>
    </source>
</evidence>
<dbReference type="PANTHER" id="PTHR23292:SF6">
    <property type="entry name" value="FI16602P1-RELATED"/>
    <property type="match status" value="1"/>
</dbReference>
<dbReference type="InterPro" id="IPR037519">
    <property type="entry name" value="LITAF_fam"/>
</dbReference>
<dbReference type="EMBL" id="JAIZAY010000011">
    <property type="protein sequence ID" value="KAJ8033087.1"/>
    <property type="molecule type" value="Genomic_DNA"/>
</dbReference>
<dbReference type="SMART" id="SM00714">
    <property type="entry name" value="LITAF"/>
    <property type="match status" value="1"/>
</dbReference>
<comment type="caution">
    <text evidence="11">The sequence shown here is derived from an EMBL/GenBank/DDBJ whole genome shotgun (WGS) entry which is preliminary data.</text>
</comment>
<evidence type="ECO:0000256" key="4">
    <source>
        <dbReference type="ARBA" id="ARBA00005975"/>
    </source>
</evidence>
<organism evidence="11 12">
    <name type="scientific">Holothuria leucospilota</name>
    <name type="common">Black long sea cucumber</name>
    <name type="synonym">Mertensiothuria leucospilota</name>
    <dbReference type="NCBI Taxonomy" id="206669"/>
    <lineage>
        <taxon>Eukaryota</taxon>
        <taxon>Metazoa</taxon>
        <taxon>Echinodermata</taxon>
        <taxon>Eleutherozoa</taxon>
        <taxon>Echinozoa</taxon>
        <taxon>Holothuroidea</taxon>
        <taxon>Aspidochirotacea</taxon>
        <taxon>Aspidochirotida</taxon>
        <taxon>Holothuriidae</taxon>
        <taxon>Holothuria</taxon>
    </lineage>
</organism>
<dbReference type="GO" id="GO:0005765">
    <property type="term" value="C:lysosomal membrane"/>
    <property type="evidence" value="ECO:0007669"/>
    <property type="project" value="UniProtKB-SubCell"/>
</dbReference>
<evidence type="ECO:0000256" key="7">
    <source>
        <dbReference type="ARBA" id="ARBA00023136"/>
    </source>
</evidence>
<proteinExistence type="inferred from homology"/>
<evidence type="ECO:0000256" key="1">
    <source>
        <dbReference type="ARBA" id="ARBA00004414"/>
    </source>
</evidence>
<keyword evidence="6" id="KW-0862">Zinc</keyword>
<name>A0A9Q1H2R6_HOLLE</name>
<feature type="domain" description="LITAF" evidence="10">
    <location>
        <begin position="137"/>
        <end position="221"/>
    </location>
</feature>
<gene>
    <name evidence="11" type="ORF">HOLleu_23221</name>
</gene>
<evidence type="ECO:0000259" key="10">
    <source>
        <dbReference type="PROSITE" id="PS51837"/>
    </source>
</evidence>
<evidence type="ECO:0000256" key="5">
    <source>
        <dbReference type="ARBA" id="ARBA00022723"/>
    </source>
</evidence>
<protein>
    <submittedName>
        <fullName evidence="11">Lipopolysaccharide-induced tumor necrosis factor-alpha factor-like</fullName>
    </submittedName>
</protein>
<evidence type="ECO:0000256" key="3">
    <source>
        <dbReference type="ARBA" id="ARBA00004630"/>
    </source>
</evidence>
<dbReference type="PROSITE" id="PS51837">
    <property type="entry name" value="LITAF"/>
    <property type="match status" value="1"/>
</dbReference>
<feature type="region of interest" description="Disordered" evidence="8">
    <location>
        <begin position="49"/>
        <end position="140"/>
    </location>
</feature>
<feature type="compositionally biased region" description="Polar residues" evidence="8">
    <location>
        <begin position="126"/>
        <end position="136"/>
    </location>
</feature>
<comment type="similarity">
    <text evidence="4">Belongs to the CDIP1/LITAF family.</text>
</comment>
<dbReference type="InterPro" id="IPR006629">
    <property type="entry name" value="LITAF"/>
</dbReference>
<comment type="subcellular location">
    <subcellularLocation>
        <location evidence="2">Endosome membrane</location>
        <topology evidence="2">Peripheral membrane protein</topology>
    </subcellularLocation>
    <subcellularLocation>
        <location evidence="1">Late endosome membrane</location>
    </subcellularLocation>
    <subcellularLocation>
        <location evidence="3">Lysosome membrane</location>
        <topology evidence="3">Peripheral membrane protein</topology>
        <orientation evidence="3">Cytoplasmic side</orientation>
    </subcellularLocation>
</comment>
<keyword evidence="9" id="KW-0812">Transmembrane</keyword>
<accession>A0A9Q1H2R6</accession>
<evidence type="ECO:0000256" key="8">
    <source>
        <dbReference type="SAM" id="MobiDB-lite"/>
    </source>
</evidence>
<dbReference type="GO" id="GO:0031902">
    <property type="term" value="C:late endosome membrane"/>
    <property type="evidence" value="ECO:0007669"/>
    <property type="project" value="UniProtKB-SubCell"/>
</dbReference>
<feature type="transmembrane region" description="Helical" evidence="9">
    <location>
        <begin position="177"/>
        <end position="199"/>
    </location>
</feature>
<dbReference type="AlphaFoldDB" id="A0A9Q1H2R6"/>
<evidence type="ECO:0000256" key="2">
    <source>
        <dbReference type="ARBA" id="ARBA00004481"/>
    </source>
</evidence>
<dbReference type="OrthoDB" id="4713066at2759"/>
<dbReference type="GO" id="GO:0008270">
    <property type="term" value="F:zinc ion binding"/>
    <property type="evidence" value="ECO:0007669"/>
    <property type="project" value="TreeGrafter"/>
</dbReference>
<dbReference type="Proteomes" id="UP001152320">
    <property type="component" value="Chromosome 11"/>
</dbReference>